<evidence type="ECO:0000313" key="2">
    <source>
        <dbReference type="Proteomes" id="UP000238157"/>
    </source>
</evidence>
<comment type="caution">
    <text evidence="1">The sequence shown here is derived from an EMBL/GenBank/DDBJ whole genome shotgun (WGS) entry which is preliminary data.</text>
</comment>
<reference evidence="1 2" key="1">
    <citation type="submission" date="2018-03" db="EMBL/GenBank/DDBJ databases">
        <title>Genomic Encyclopedia of Archaeal and Bacterial Type Strains, Phase II (KMG-II): from individual species to whole genera.</title>
        <authorList>
            <person name="Goeker M."/>
        </authorList>
    </citation>
    <scope>NUCLEOTIDE SEQUENCE [LARGE SCALE GENOMIC DNA]</scope>
    <source>
        <strain evidence="1 2">DSM 27929</strain>
    </source>
</reference>
<dbReference type="SUPFAM" id="SSF53271">
    <property type="entry name" value="PRTase-like"/>
    <property type="match status" value="1"/>
</dbReference>
<gene>
    <name evidence="1" type="ORF">CLW00_101247</name>
</gene>
<accession>A0A2T0WVH3</accession>
<dbReference type="GO" id="GO:0016757">
    <property type="term" value="F:glycosyltransferase activity"/>
    <property type="evidence" value="ECO:0007669"/>
    <property type="project" value="UniProtKB-KW"/>
</dbReference>
<name>A0A2T0WVH3_9BACT</name>
<dbReference type="EMBL" id="PVTR01000001">
    <property type="protein sequence ID" value="PRY90584.1"/>
    <property type="molecule type" value="Genomic_DNA"/>
</dbReference>
<keyword evidence="1" id="KW-0328">Glycosyltransferase</keyword>
<dbReference type="RefSeq" id="WP_106131824.1">
    <property type="nucleotide sequence ID" value="NZ_PVTR01000001.1"/>
</dbReference>
<dbReference type="Gene3D" id="3.40.50.2020">
    <property type="match status" value="1"/>
</dbReference>
<keyword evidence="1" id="KW-0808">Transferase</keyword>
<proteinExistence type="predicted"/>
<protein>
    <submittedName>
        <fullName evidence="1">Putative amidophosphoribosyltransferase</fullName>
    </submittedName>
</protein>
<dbReference type="InterPro" id="IPR029057">
    <property type="entry name" value="PRTase-like"/>
</dbReference>
<dbReference type="InterPro" id="IPR000836">
    <property type="entry name" value="PRTase_dom"/>
</dbReference>
<dbReference type="AlphaFoldDB" id="A0A2T0WVH3"/>
<keyword evidence="2" id="KW-1185">Reference proteome</keyword>
<dbReference type="Proteomes" id="UP000238157">
    <property type="component" value="Unassembled WGS sequence"/>
</dbReference>
<dbReference type="OrthoDB" id="7596655at2"/>
<organism evidence="1 2">
    <name type="scientific">Mongoliibacter ruber</name>
    <dbReference type="NCBI Taxonomy" id="1750599"/>
    <lineage>
        <taxon>Bacteria</taxon>
        <taxon>Pseudomonadati</taxon>
        <taxon>Bacteroidota</taxon>
        <taxon>Cytophagia</taxon>
        <taxon>Cytophagales</taxon>
        <taxon>Cyclobacteriaceae</taxon>
        <taxon>Mongoliibacter</taxon>
    </lineage>
</organism>
<evidence type="ECO:0000313" key="1">
    <source>
        <dbReference type="EMBL" id="PRY90584.1"/>
    </source>
</evidence>
<sequence>MENLKINIYPETATEVITHTSLAKLKKQPEYFQSKYFANGVYALEMAKRLIKNESMKKIFHCIDLDLPCYIIPVQQEEKNGYNVIPLGLAYCIRLRFGFKIVKNIYRTKGFPNTGVSLRERACNNIRFDGMIPESGAQYILVDDNYTTGKTIKSLADHVTSQGGIVACITTISASRYGKQFKPANYQLSNLQKIPNFKYQLIKLYGSTEEKLTGAQIQSFIFQSNKYR</sequence>
<dbReference type="CDD" id="cd06223">
    <property type="entry name" value="PRTases_typeI"/>
    <property type="match status" value="1"/>
</dbReference>